<comment type="caution">
    <text evidence="1">The sequence shown here is derived from an EMBL/GenBank/DDBJ whole genome shotgun (WGS) entry which is preliminary data.</text>
</comment>
<keyword evidence="2" id="KW-1185">Reference proteome</keyword>
<gene>
    <name evidence="1" type="ORF">QFC20_003225</name>
</gene>
<evidence type="ECO:0000313" key="2">
    <source>
        <dbReference type="Proteomes" id="UP001230649"/>
    </source>
</evidence>
<dbReference type="EMBL" id="JASBWS010000028">
    <property type="protein sequence ID" value="KAJ9109809.1"/>
    <property type="molecule type" value="Genomic_DNA"/>
</dbReference>
<dbReference type="Proteomes" id="UP001230649">
    <property type="component" value="Unassembled WGS sequence"/>
</dbReference>
<accession>A0ACC2WDK2</accession>
<organism evidence="1 2">
    <name type="scientific">Naganishia adeliensis</name>
    <dbReference type="NCBI Taxonomy" id="92952"/>
    <lineage>
        <taxon>Eukaryota</taxon>
        <taxon>Fungi</taxon>
        <taxon>Dikarya</taxon>
        <taxon>Basidiomycota</taxon>
        <taxon>Agaricomycotina</taxon>
        <taxon>Tremellomycetes</taxon>
        <taxon>Filobasidiales</taxon>
        <taxon>Filobasidiaceae</taxon>
        <taxon>Naganishia</taxon>
    </lineage>
</organism>
<reference evidence="1" key="1">
    <citation type="submission" date="2023-04" db="EMBL/GenBank/DDBJ databases">
        <title>Draft Genome sequencing of Naganishia species isolated from polar environments using Oxford Nanopore Technology.</title>
        <authorList>
            <person name="Leo P."/>
            <person name="Venkateswaran K."/>
        </authorList>
    </citation>
    <scope>NUCLEOTIDE SEQUENCE</scope>
    <source>
        <strain evidence="1">MNA-CCFEE 5262</strain>
    </source>
</reference>
<sequence>MTTSSTAPDFRPVTGYNDPPDNIFGNSKGKERATDSDGIDDKEMDGSHVRGSDQTNLKGKGRKSPKQPRSRRMNNSSVSSTNHLRSDSRASSNAEKPEASDHEVEATGGRRNRYPAHSSIPTQSNGGPPASLGHLSESFDRELHALEHEFQDTLFRGSEADRRIHGLAREESRDSQSKYHLEDQSMEMDVTIDEKTLRSLRRSRYLRSAAVTGIFVLLWYIFATLLSVYNKWMFSPQYYGFQYPLFVTCTHMIVQFCLATIVREVWSDRFKPKERPGRQDYIKGVIPTAVATGIDIGLSNLSLKTITLTLYTMCKSSALIFVLGFAFLFKLEAYSLRLVCVIAFITFGVFLMVFNATTVSIPGIIMVFSASALGGLRWALTQLVMHKKEMGMSNPFATIYWLTPVMAVTLAIVSIIFEGWSNVFGSDYFSGWKALETVGYIVFPGALAFFMVASEYCIIQRAGIVPLSIAGIFKEVSTISVSAWVFGDELTKLNILGVVVAICGIATYSYHKYQTSMELPPDHHLPQEPLLPTTNMETPVRSQRYDEEDPEDEDNDAYRLTNQHHVIGDSDEEVERIDDDDLADRKAARRSGEERHELLGSDDRRHS</sequence>
<name>A0ACC2WDK2_9TREE</name>
<evidence type="ECO:0000313" key="1">
    <source>
        <dbReference type="EMBL" id="KAJ9109809.1"/>
    </source>
</evidence>
<proteinExistence type="predicted"/>
<protein>
    <submittedName>
        <fullName evidence="1">Uncharacterized protein</fullName>
    </submittedName>
</protein>